<protein>
    <recommendedName>
        <fullName evidence="3">DUF1064 domain-containing protein</fullName>
    </recommendedName>
</protein>
<dbReference type="Pfam" id="PF06356">
    <property type="entry name" value="DUF1064"/>
    <property type="match status" value="1"/>
</dbReference>
<proteinExistence type="predicted"/>
<name>A0A4R5NPT9_LENBU</name>
<evidence type="ECO:0000313" key="2">
    <source>
        <dbReference type="Proteomes" id="UP000295181"/>
    </source>
</evidence>
<evidence type="ECO:0000313" key="1">
    <source>
        <dbReference type="EMBL" id="TDG78680.1"/>
    </source>
</evidence>
<organism evidence="1 2">
    <name type="scientific">Lentilactobacillus buchneri DSM 20057</name>
    <dbReference type="NCBI Taxonomy" id="1423728"/>
    <lineage>
        <taxon>Bacteria</taxon>
        <taxon>Bacillati</taxon>
        <taxon>Bacillota</taxon>
        <taxon>Bacilli</taxon>
        <taxon>Lactobacillales</taxon>
        <taxon>Lactobacillaceae</taxon>
        <taxon>Lentilactobacillus</taxon>
    </lineage>
</organism>
<comment type="caution">
    <text evidence="1">The sequence shown here is derived from an EMBL/GenBank/DDBJ whole genome shotgun (WGS) entry which is preliminary data.</text>
</comment>
<dbReference type="EMBL" id="PUFP01000035">
    <property type="protein sequence ID" value="TDG78680.1"/>
    <property type="molecule type" value="Genomic_DNA"/>
</dbReference>
<gene>
    <name evidence="1" type="ORF">C5L32_000481</name>
</gene>
<reference evidence="1 2" key="1">
    <citation type="journal article" date="2019" name="Appl. Microbiol. Biotechnol.">
        <title>Uncovering carbohydrate metabolism through a genotype-phenotype association study of 56 lactic acid bacteria genomes.</title>
        <authorList>
            <person name="Buron-Moles G."/>
            <person name="Chailyan A."/>
            <person name="Dolejs I."/>
            <person name="Forster J."/>
            <person name="Miks M.H."/>
        </authorList>
    </citation>
    <scope>NUCLEOTIDE SEQUENCE [LARGE SCALE GENOMIC DNA]</scope>
    <source>
        <strain evidence="1 2">ATCC 4005</strain>
    </source>
</reference>
<dbReference type="Proteomes" id="UP000295181">
    <property type="component" value="Unassembled WGS sequence"/>
</dbReference>
<evidence type="ECO:0008006" key="3">
    <source>
        <dbReference type="Google" id="ProtNLM"/>
    </source>
</evidence>
<dbReference type="InterPro" id="IPR009414">
    <property type="entry name" value="DUF1064"/>
</dbReference>
<accession>A0A4R5NPT9</accession>
<sequence length="152" mass="17558">MINYPSCTTIRFPYKGMQTMSKPVKERSSPRAKFNNSKQEIDGYKFDSKAEGAYYLHLKNLKLDFKIHEKFETLPSFDLQNPRKHVRGCTYTPDFSIYEHGKLVSVVDVKGSRATLTRASVLRMKMFMAKYRVAVIIAVYDYKMGTFSESVA</sequence>
<dbReference type="AlphaFoldDB" id="A0A4R5NPT9"/>
<dbReference type="Gene3D" id="3.40.91.30">
    <property type="match status" value="1"/>
</dbReference>